<dbReference type="Proteomes" id="UP000628984">
    <property type="component" value="Unassembled WGS sequence"/>
</dbReference>
<evidence type="ECO:0000313" key="3">
    <source>
        <dbReference type="Proteomes" id="UP000628984"/>
    </source>
</evidence>
<keyword evidence="3" id="KW-1185">Reference proteome</keyword>
<sequence>MTFLRPATPALLLLFAAACSPQTMADNVTDRAARSVVVPVMQNYMPAPQAEAAADCVLSNASIEERRALARDLGVRAGTLTVQNVVTIVQRPGTGACMRARGIGPLGG</sequence>
<evidence type="ECO:0000256" key="1">
    <source>
        <dbReference type="SAM" id="SignalP"/>
    </source>
</evidence>
<dbReference type="AlphaFoldDB" id="A0A918ITJ2"/>
<gene>
    <name evidence="2" type="ORF">GCM10011452_14910</name>
</gene>
<dbReference type="PROSITE" id="PS51257">
    <property type="entry name" value="PROKAR_LIPOPROTEIN"/>
    <property type="match status" value="1"/>
</dbReference>
<feature type="signal peptide" evidence="1">
    <location>
        <begin position="1"/>
        <end position="25"/>
    </location>
</feature>
<accession>A0A918ITJ2</accession>
<dbReference type="EMBL" id="BMYQ01000003">
    <property type="protein sequence ID" value="GGW27441.1"/>
    <property type="molecule type" value="Genomic_DNA"/>
</dbReference>
<reference evidence="2" key="1">
    <citation type="journal article" date="2014" name="Int. J. Syst. Evol. Microbiol.">
        <title>Complete genome sequence of Corynebacterium casei LMG S-19264T (=DSM 44701T), isolated from a smear-ripened cheese.</title>
        <authorList>
            <consortium name="US DOE Joint Genome Institute (JGI-PGF)"/>
            <person name="Walter F."/>
            <person name="Albersmeier A."/>
            <person name="Kalinowski J."/>
            <person name="Ruckert C."/>
        </authorList>
    </citation>
    <scope>NUCLEOTIDE SEQUENCE</scope>
    <source>
        <strain evidence="2">KCTC 23714</strain>
    </source>
</reference>
<keyword evidence="1" id="KW-0732">Signal</keyword>
<comment type="caution">
    <text evidence="2">The sequence shown here is derived from an EMBL/GenBank/DDBJ whole genome shotgun (WGS) entry which is preliminary data.</text>
</comment>
<reference evidence="2" key="2">
    <citation type="submission" date="2020-09" db="EMBL/GenBank/DDBJ databases">
        <authorList>
            <person name="Sun Q."/>
            <person name="Kim S."/>
        </authorList>
    </citation>
    <scope>NUCLEOTIDE SEQUENCE</scope>
    <source>
        <strain evidence="2">KCTC 23714</strain>
    </source>
</reference>
<evidence type="ECO:0008006" key="4">
    <source>
        <dbReference type="Google" id="ProtNLM"/>
    </source>
</evidence>
<protein>
    <recommendedName>
        <fullName evidence="4">Succinate dehydrogenase</fullName>
    </recommendedName>
</protein>
<proteinExistence type="predicted"/>
<name>A0A918ITJ2_9RHOB</name>
<dbReference type="RefSeq" id="WP_189633222.1">
    <property type="nucleotide sequence ID" value="NZ_BMYQ01000003.1"/>
</dbReference>
<feature type="chain" id="PRO_5037805171" description="Succinate dehydrogenase" evidence="1">
    <location>
        <begin position="26"/>
        <end position="108"/>
    </location>
</feature>
<organism evidence="2 3">
    <name type="scientific">Gemmobacter lanyuensis</name>
    <dbReference type="NCBI Taxonomy" id="1054497"/>
    <lineage>
        <taxon>Bacteria</taxon>
        <taxon>Pseudomonadati</taxon>
        <taxon>Pseudomonadota</taxon>
        <taxon>Alphaproteobacteria</taxon>
        <taxon>Rhodobacterales</taxon>
        <taxon>Paracoccaceae</taxon>
        <taxon>Gemmobacter</taxon>
    </lineage>
</organism>
<evidence type="ECO:0000313" key="2">
    <source>
        <dbReference type="EMBL" id="GGW27441.1"/>
    </source>
</evidence>